<feature type="domain" description="Solute-binding protein family 3/N-terminal" evidence="5">
    <location>
        <begin position="98"/>
        <end position="316"/>
    </location>
</feature>
<reference evidence="7 8" key="2">
    <citation type="journal article" date="2012" name="Stand. Genomic Sci.">
        <title>Complete genome sequence of the sulfate-reducing firmicute Desulfotomaculum ruminis type strain (DL(T)).</title>
        <authorList>
            <person name="Spring S."/>
            <person name="Visser M."/>
            <person name="Lu M."/>
            <person name="Copeland A."/>
            <person name="Lapidus A."/>
            <person name="Lucas S."/>
            <person name="Cheng J.F."/>
            <person name="Han C."/>
            <person name="Tapia R."/>
            <person name="Goodwin L.A."/>
            <person name="Pitluck S."/>
            <person name="Ivanova N."/>
            <person name="Land M."/>
            <person name="Hauser L."/>
            <person name="Larimer F."/>
            <person name="Rohde M."/>
            <person name="Goker M."/>
            <person name="Detter J.C."/>
            <person name="Kyrpides N.C."/>
            <person name="Woyke T."/>
            <person name="Schaap P.J."/>
            <person name="Plugge C.M."/>
            <person name="Muyzer G."/>
            <person name="Kuever J."/>
            <person name="Pereira I.A."/>
            <person name="Parshina S.N."/>
            <person name="Bernier-Latmani R."/>
            <person name="Stams A.J."/>
            <person name="Klenk H.P."/>
        </authorList>
    </citation>
    <scope>NUCLEOTIDE SEQUENCE [LARGE SCALE GENOMIC DNA]</scope>
    <source>
        <strain evidence="8">ATCC 23193 / DSM 2154 / NCIB 8452 / DL</strain>
    </source>
</reference>
<dbReference type="KEGG" id="dru:Desru_0218"/>
<dbReference type="EMBL" id="CP002780">
    <property type="protein sequence ID" value="AEG58517.1"/>
    <property type="molecule type" value="Genomic_DNA"/>
</dbReference>
<dbReference type="SMART" id="SM00062">
    <property type="entry name" value="PBPb"/>
    <property type="match status" value="1"/>
</dbReference>
<dbReference type="InterPro" id="IPR001320">
    <property type="entry name" value="Iontro_rcpt_C"/>
</dbReference>
<dbReference type="AlphaFoldDB" id="F6DNH7"/>
<keyword evidence="8" id="KW-1185">Reference proteome</keyword>
<dbReference type="PROSITE" id="PS01039">
    <property type="entry name" value="SBP_BACTERIAL_3"/>
    <property type="match status" value="1"/>
</dbReference>
<evidence type="ECO:0000256" key="2">
    <source>
        <dbReference type="ARBA" id="ARBA00010333"/>
    </source>
</evidence>
<dbReference type="InterPro" id="IPR018313">
    <property type="entry name" value="SBP_3_CS"/>
</dbReference>
<feature type="domain" description="Ionotropic glutamate receptor C-terminal" evidence="6">
    <location>
        <begin position="98"/>
        <end position="315"/>
    </location>
</feature>
<accession>F6DNH7</accession>
<evidence type="ECO:0000313" key="7">
    <source>
        <dbReference type="EMBL" id="AEG58517.1"/>
    </source>
</evidence>
<comment type="similarity">
    <text evidence="2 4">Belongs to the bacterial solute-binding protein 3 family.</text>
</comment>
<dbReference type="HOGENOM" id="CLU_019602_18_0_9"/>
<dbReference type="PANTHER" id="PTHR35936:SF17">
    <property type="entry name" value="ARGININE-BINDING EXTRACELLULAR PROTEIN ARTP"/>
    <property type="match status" value="1"/>
</dbReference>
<evidence type="ECO:0000256" key="1">
    <source>
        <dbReference type="ARBA" id="ARBA00004196"/>
    </source>
</evidence>
<dbReference type="STRING" id="696281.Desru_0218"/>
<name>F6DNH7_DESRL</name>
<organism evidence="7 8">
    <name type="scientific">Desulforamulus ruminis (strain ATCC 23193 / DSM 2154 / NCIMB 8452 / DL)</name>
    <name type="common">Desulfotomaculum ruminis</name>
    <dbReference type="NCBI Taxonomy" id="696281"/>
    <lineage>
        <taxon>Bacteria</taxon>
        <taxon>Bacillati</taxon>
        <taxon>Bacillota</taxon>
        <taxon>Clostridia</taxon>
        <taxon>Eubacteriales</taxon>
        <taxon>Peptococcaceae</taxon>
        <taxon>Desulforamulus</taxon>
    </lineage>
</organism>
<dbReference type="Pfam" id="PF00497">
    <property type="entry name" value="SBP_bac_3"/>
    <property type="match status" value="1"/>
</dbReference>
<sequence length="319" mass="34967">MKKNILILLLGILMGSLIFGTMGFALGTEAQISVNFLPTKYFFDGVEKTPPEGQPSFIYNDTTYVPLRFMAESLGQPVRWDGDSGTVFVGTKDSGKQKITVGTDPTFPPFEIQEPNGGLTGFDIDLMKAICQAAGLEVEYKNVSFDGLIPALQAGQVDAVISAMTVTEERKKVLNFSDPYFESGLVIAVRSDDNGRYNLADLKGKAVGVQSGTTASAYAEENSDKVHHFSTLDLALTELESGRLDAVIMDYPMIAQYIHQGNSNIKIVGEKLFPEKYGIATAKENTWLTDKINSGLQTIKENGEYAKIYKKWFGEEPPI</sequence>
<dbReference type="GO" id="GO:0016020">
    <property type="term" value="C:membrane"/>
    <property type="evidence" value="ECO:0007669"/>
    <property type="project" value="InterPro"/>
</dbReference>
<dbReference type="GO" id="GO:0015276">
    <property type="term" value="F:ligand-gated monoatomic ion channel activity"/>
    <property type="evidence" value="ECO:0007669"/>
    <property type="project" value="InterPro"/>
</dbReference>
<evidence type="ECO:0000256" key="3">
    <source>
        <dbReference type="ARBA" id="ARBA00022729"/>
    </source>
</evidence>
<dbReference type="InterPro" id="IPR036582">
    <property type="entry name" value="Mao_N_sf"/>
</dbReference>
<dbReference type="PANTHER" id="PTHR35936">
    <property type="entry name" value="MEMBRANE-BOUND LYTIC MUREIN TRANSGLYCOSYLASE F"/>
    <property type="match status" value="1"/>
</dbReference>
<protein>
    <submittedName>
        <fullName evidence="7">Extracellular solute-binding protein family 3</fullName>
    </submittedName>
</protein>
<comment type="subcellular location">
    <subcellularLocation>
        <location evidence="1">Cell envelope</location>
    </subcellularLocation>
</comment>
<proteinExistence type="inferred from homology"/>
<dbReference type="GO" id="GO:0030313">
    <property type="term" value="C:cell envelope"/>
    <property type="evidence" value="ECO:0007669"/>
    <property type="project" value="UniProtKB-SubCell"/>
</dbReference>
<evidence type="ECO:0000313" key="8">
    <source>
        <dbReference type="Proteomes" id="UP000009234"/>
    </source>
</evidence>
<dbReference type="RefSeq" id="WP_013840294.1">
    <property type="nucleotide sequence ID" value="NC_015589.1"/>
</dbReference>
<keyword evidence="3" id="KW-0732">Signal</keyword>
<dbReference type="Proteomes" id="UP000009234">
    <property type="component" value="Chromosome"/>
</dbReference>
<dbReference type="SUPFAM" id="SSF53850">
    <property type="entry name" value="Periplasmic binding protein-like II"/>
    <property type="match status" value="1"/>
</dbReference>
<dbReference type="OrthoDB" id="9774451at2"/>
<dbReference type="CDD" id="cd13624">
    <property type="entry name" value="PBP2_Arg_Lys_His"/>
    <property type="match status" value="1"/>
</dbReference>
<dbReference type="SUPFAM" id="SSF55383">
    <property type="entry name" value="Copper amine oxidase, domain N"/>
    <property type="match status" value="1"/>
</dbReference>
<evidence type="ECO:0000259" key="5">
    <source>
        <dbReference type="SMART" id="SM00062"/>
    </source>
</evidence>
<evidence type="ECO:0000256" key="4">
    <source>
        <dbReference type="RuleBase" id="RU003744"/>
    </source>
</evidence>
<reference evidence="8" key="1">
    <citation type="submission" date="2011-05" db="EMBL/GenBank/DDBJ databases">
        <title>Complete sequence of Desulfotomaculum ruminis DSM 2154.</title>
        <authorList>
            <person name="Lucas S."/>
            <person name="Copeland A."/>
            <person name="Lapidus A."/>
            <person name="Cheng J.-F."/>
            <person name="Goodwin L."/>
            <person name="Pitluck S."/>
            <person name="Lu M."/>
            <person name="Detter J.C."/>
            <person name="Han C."/>
            <person name="Tapia R."/>
            <person name="Land M."/>
            <person name="Hauser L."/>
            <person name="Kyrpides N."/>
            <person name="Ivanova N."/>
            <person name="Mikhailova N."/>
            <person name="Pagani I."/>
            <person name="Stams A.J.M."/>
            <person name="Plugge C.M."/>
            <person name="Muyzer G."/>
            <person name="Kuever J."/>
            <person name="Parshina S.N."/>
            <person name="Ivanova A.E."/>
            <person name="Nazina T.N."/>
            <person name="Brambilla E."/>
            <person name="Spring S."/>
            <person name="Klenk H.-P."/>
            <person name="Woyke T."/>
        </authorList>
    </citation>
    <scope>NUCLEOTIDE SEQUENCE [LARGE SCALE GENOMIC DNA]</scope>
    <source>
        <strain evidence="8">ATCC 23193 / DSM 2154 / NCIB 8452 / DL</strain>
    </source>
</reference>
<dbReference type="eggNOG" id="COG0834">
    <property type="taxonomic scope" value="Bacteria"/>
</dbReference>
<dbReference type="SMART" id="SM00079">
    <property type="entry name" value="PBPe"/>
    <property type="match status" value="1"/>
</dbReference>
<dbReference type="Gene3D" id="3.40.190.10">
    <property type="entry name" value="Periplasmic binding protein-like II"/>
    <property type="match status" value="2"/>
</dbReference>
<dbReference type="InterPro" id="IPR001638">
    <property type="entry name" value="Solute-binding_3/MltF_N"/>
</dbReference>
<gene>
    <name evidence="7" type="ordered locus">Desru_0218</name>
</gene>
<evidence type="ECO:0000259" key="6">
    <source>
        <dbReference type="SMART" id="SM00079"/>
    </source>
</evidence>